<evidence type="ECO:0000259" key="5">
    <source>
        <dbReference type="SMART" id="SM00388"/>
    </source>
</evidence>
<keyword evidence="4" id="KW-0902">Two-component regulatory system</keyword>
<dbReference type="GO" id="GO:0000155">
    <property type="term" value="F:phosphorelay sensor kinase activity"/>
    <property type="evidence" value="ECO:0007669"/>
    <property type="project" value="InterPro"/>
</dbReference>
<evidence type="ECO:0000256" key="4">
    <source>
        <dbReference type="ARBA" id="ARBA00023012"/>
    </source>
</evidence>
<dbReference type="SUPFAM" id="SSF47384">
    <property type="entry name" value="Homodimeric domain of signal transducing histidine kinase"/>
    <property type="match status" value="1"/>
</dbReference>
<evidence type="ECO:0000256" key="3">
    <source>
        <dbReference type="ARBA" id="ARBA00022553"/>
    </source>
</evidence>
<sequence length="606" mass="68820">MLRPGYEYQVGGSLKLNALSYVARQADAELYDSLIQGELCYVFNSRQMGKSSLRLRTKQRLQQAGMRCASIDLARIGSKTITPEQWYTGIVVDVVRGFDLFDQFDFVNWGDSAELSLIQRLSQFIEGLLKQVSGERLFIFLDEIDSVLSLDFAVDDFFALIRYCYNQRAENPAYERLGWALFGVATPSDLIRDPALTPFNIGRAIDLQGFKLAEVQPLIDGLEGAVSHPQTVLKEILNWTGGQPFLTQKLCRIVAERGREHEQDRDLEETSYQLDQELPIANPHLINFYYSLPILAIERLVRSHLIDQWEVQDQPEHLKTIRDRLLQEPQGLLELYQTVLQGAVVEANDAAAMALLLSGVVTRRQGKLQVANRIYQEVFNLDWVEQQLAARRPYAAALQRWLDSERSDAAALLRGEALQQAQRWAMTHRLSDLDYQFLISSQAAAWREFQQESHSAAVLIAHLSHELRTPLHAILGFTQRLERDLSLQATQQEHLRIIHQNADHLLTLITHLLELSKAAHQPTEPTALPSALATDLTPELLVHLDLDWVKQMHQAALCTDEQQILGLLAQLPAAESQTAAVLSEWVNQFRCDKILELTQLLQSQLQ</sequence>
<dbReference type="EC" id="2.7.13.3" evidence="2"/>
<dbReference type="PANTHER" id="PTHR43547">
    <property type="entry name" value="TWO-COMPONENT HISTIDINE KINASE"/>
    <property type="match status" value="1"/>
</dbReference>
<dbReference type="Gene3D" id="3.40.50.300">
    <property type="entry name" value="P-loop containing nucleotide triphosphate hydrolases"/>
    <property type="match status" value="1"/>
</dbReference>
<comment type="catalytic activity">
    <reaction evidence="1">
        <text>ATP + protein L-histidine = ADP + protein N-phospho-L-histidine.</text>
        <dbReference type="EC" id="2.7.13.3"/>
    </reaction>
</comment>
<reference evidence="6" key="1">
    <citation type="submission" date="2021-05" db="EMBL/GenBank/DDBJ databases">
        <authorList>
            <person name="Pietrasiak N."/>
            <person name="Ward R."/>
            <person name="Stajich J.E."/>
            <person name="Kurbessoian T."/>
        </authorList>
    </citation>
    <scope>NUCLEOTIDE SEQUENCE</scope>
    <source>
        <strain evidence="6">GSE-TBD4-15B</strain>
    </source>
</reference>
<reference evidence="6" key="2">
    <citation type="journal article" date="2022" name="Microbiol. Resour. Announc.">
        <title>Metagenome Sequencing to Explore Phylogenomics of Terrestrial Cyanobacteria.</title>
        <authorList>
            <person name="Ward R.D."/>
            <person name="Stajich J.E."/>
            <person name="Johansen J.R."/>
            <person name="Huntemann M."/>
            <person name="Clum A."/>
            <person name="Foster B."/>
            <person name="Foster B."/>
            <person name="Roux S."/>
            <person name="Palaniappan K."/>
            <person name="Varghese N."/>
            <person name="Mukherjee S."/>
            <person name="Reddy T.B.K."/>
            <person name="Daum C."/>
            <person name="Copeland A."/>
            <person name="Chen I.A."/>
            <person name="Ivanova N.N."/>
            <person name="Kyrpides N.C."/>
            <person name="Shapiro N."/>
            <person name="Eloe-Fadrosh E.A."/>
            <person name="Pietrasiak N."/>
        </authorList>
    </citation>
    <scope>NUCLEOTIDE SEQUENCE</scope>
    <source>
        <strain evidence="6">GSE-TBD4-15B</strain>
    </source>
</reference>
<dbReference type="Proteomes" id="UP000707356">
    <property type="component" value="Unassembled WGS sequence"/>
</dbReference>
<accession>A0A951U401</accession>
<dbReference type="InterPro" id="IPR036097">
    <property type="entry name" value="HisK_dim/P_sf"/>
</dbReference>
<evidence type="ECO:0000256" key="1">
    <source>
        <dbReference type="ARBA" id="ARBA00000085"/>
    </source>
</evidence>
<evidence type="ECO:0000313" key="6">
    <source>
        <dbReference type="EMBL" id="MBW4465120.1"/>
    </source>
</evidence>
<keyword evidence="3" id="KW-0597">Phosphoprotein</keyword>
<dbReference type="SUPFAM" id="SSF52540">
    <property type="entry name" value="P-loop containing nucleoside triphosphate hydrolases"/>
    <property type="match status" value="1"/>
</dbReference>
<proteinExistence type="predicted"/>
<dbReference type="CDD" id="cd00082">
    <property type="entry name" value="HisKA"/>
    <property type="match status" value="1"/>
</dbReference>
<evidence type="ECO:0000313" key="7">
    <source>
        <dbReference type="Proteomes" id="UP000707356"/>
    </source>
</evidence>
<name>A0A951U401_9CYAN</name>
<protein>
    <recommendedName>
        <fullName evidence="2">histidine kinase</fullName>
        <ecNumber evidence="2">2.7.13.3</ecNumber>
    </recommendedName>
</protein>
<evidence type="ECO:0000256" key="2">
    <source>
        <dbReference type="ARBA" id="ARBA00012438"/>
    </source>
</evidence>
<dbReference type="InterPro" id="IPR003661">
    <property type="entry name" value="HisK_dim/P_dom"/>
</dbReference>
<comment type="caution">
    <text evidence="6">The sequence shown here is derived from an EMBL/GenBank/DDBJ whole genome shotgun (WGS) entry which is preliminary data.</text>
</comment>
<dbReference type="EMBL" id="JAHHHV010000031">
    <property type="protein sequence ID" value="MBW4465120.1"/>
    <property type="molecule type" value="Genomic_DNA"/>
</dbReference>
<dbReference type="Pfam" id="PF14516">
    <property type="entry name" value="AAA_35"/>
    <property type="match status" value="1"/>
</dbReference>
<dbReference type="Gene3D" id="1.10.287.130">
    <property type="match status" value="1"/>
</dbReference>
<dbReference type="InterPro" id="IPR027417">
    <property type="entry name" value="P-loop_NTPase"/>
</dbReference>
<dbReference type="SMART" id="SM00388">
    <property type="entry name" value="HisKA"/>
    <property type="match status" value="1"/>
</dbReference>
<feature type="domain" description="Signal transduction histidine kinase dimerisation/phosphoacceptor" evidence="5">
    <location>
        <begin position="455"/>
        <end position="521"/>
    </location>
</feature>
<dbReference type="AlphaFoldDB" id="A0A951U401"/>
<dbReference type="Pfam" id="PF00512">
    <property type="entry name" value="HisKA"/>
    <property type="match status" value="1"/>
</dbReference>
<gene>
    <name evidence="6" type="ORF">KME07_06725</name>
</gene>
<organism evidence="6 7">
    <name type="scientific">Pegethrix bostrychoides GSE-TBD4-15B</name>
    <dbReference type="NCBI Taxonomy" id="2839662"/>
    <lineage>
        <taxon>Bacteria</taxon>
        <taxon>Bacillati</taxon>
        <taxon>Cyanobacteriota</taxon>
        <taxon>Cyanophyceae</taxon>
        <taxon>Oculatellales</taxon>
        <taxon>Oculatellaceae</taxon>
        <taxon>Pegethrix</taxon>
    </lineage>
</organism>
<dbReference type="PANTHER" id="PTHR43547:SF2">
    <property type="entry name" value="HYBRID SIGNAL TRANSDUCTION HISTIDINE KINASE C"/>
    <property type="match status" value="1"/>
</dbReference>